<dbReference type="Gene3D" id="1.10.506.10">
    <property type="entry name" value="GTPase Activation - p120gap, domain 1"/>
    <property type="match status" value="1"/>
</dbReference>
<dbReference type="SUPFAM" id="SSF101912">
    <property type="entry name" value="Sema domain"/>
    <property type="match status" value="1"/>
</dbReference>
<evidence type="ECO:0000313" key="18">
    <source>
        <dbReference type="EMBL" id="VDI15666.1"/>
    </source>
</evidence>
<dbReference type="Proteomes" id="UP000596742">
    <property type="component" value="Unassembled WGS sequence"/>
</dbReference>
<keyword evidence="9 15" id="KW-0472">Membrane</keyword>
<reference evidence="18" key="1">
    <citation type="submission" date="2018-11" db="EMBL/GenBank/DDBJ databases">
        <authorList>
            <person name="Alioto T."/>
            <person name="Alioto T."/>
        </authorList>
    </citation>
    <scope>NUCLEOTIDE SEQUENCE</scope>
</reference>
<keyword evidence="12" id="KW-0325">Glycoprotein</keyword>
<keyword evidence="14" id="KW-0175">Coiled coil</keyword>
<evidence type="ECO:0000256" key="10">
    <source>
        <dbReference type="ARBA" id="ARBA00023157"/>
    </source>
</evidence>
<evidence type="ECO:0000256" key="7">
    <source>
        <dbReference type="ARBA" id="ARBA00022737"/>
    </source>
</evidence>
<dbReference type="InterPro" id="IPR046800">
    <property type="entry name" value="Plexin_RBD"/>
</dbReference>
<dbReference type="Pfam" id="PF17960">
    <property type="entry name" value="TIG_plexin"/>
    <property type="match status" value="1"/>
</dbReference>
<dbReference type="SUPFAM" id="SSF103575">
    <property type="entry name" value="Plexin repeat"/>
    <property type="match status" value="2"/>
</dbReference>
<dbReference type="GO" id="GO:0048731">
    <property type="term" value="P:system development"/>
    <property type="evidence" value="ECO:0007669"/>
    <property type="project" value="UniProtKB-ARBA"/>
</dbReference>
<dbReference type="InterPro" id="IPR031148">
    <property type="entry name" value="Plexin"/>
</dbReference>
<dbReference type="Pfam" id="PF20170">
    <property type="entry name" value="Plexin_RBD"/>
    <property type="match status" value="1"/>
</dbReference>
<dbReference type="FunFam" id="1.10.506.10:FF:000027">
    <property type="entry name" value="Plexin A, isoform B"/>
    <property type="match status" value="1"/>
</dbReference>
<dbReference type="SMART" id="SM00630">
    <property type="entry name" value="Sema"/>
    <property type="match status" value="1"/>
</dbReference>
<dbReference type="OrthoDB" id="125363at2759"/>
<dbReference type="InterPro" id="IPR041362">
    <property type="entry name" value="TIG2_plexin"/>
</dbReference>
<dbReference type="Pfam" id="PF01403">
    <property type="entry name" value="Sema"/>
    <property type="match status" value="1"/>
</dbReference>
<dbReference type="PROSITE" id="PS51004">
    <property type="entry name" value="SEMA"/>
    <property type="match status" value="1"/>
</dbReference>
<dbReference type="SMART" id="SM00423">
    <property type="entry name" value="PSI"/>
    <property type="match status" value="3"/>
</dbReference>
<dbReference type="Gene3D" id="2.60.40.10">
    <property type="entry name" value="Immunoglobulins"/>
    <property type="match status" value="4"/>
</dbReference>
<gene>
    <name evidence="18" type="ORF">MGAL_10B065273</name>
</gene>
<dbReference type="InterPro" id="IPR013548">
    <property type="entry name" value="Plexin_cytoplasmic_RasGAP_dom"/>
</dbReference>
<evidence type="ECO:0000256" key="1">
    <source>
        <dbReference type="ARBA" id="ARBA00004251"/>
    </source>
</evidence>
<evidence type="ECO:0000256" key="3">
    <source>
        <dbReference type="ARBA" id="ARBA00022473"/>
    </source>
</evidence>
<comment type="subcellular location">
    <subcellularLocation>
        <location evidence="1">Cell membrane</location>
        <topology evidence="1">Single-pass type I membrane protein</topology>
    </subcellularLocation>
</comment>
<dbReference type="FunFam" id="2.60.40.10:FF:000728">
    <property type="entry name" value="Plexin D1"/>
    <property type="match status" value="1"/>
</dbReference>
<dbReference type="FunFam" id="1.10.506.10:FF:000005">
    <property type="entry name" value="Plexin A1"/>
    <property type="match status" value="1"/>
</dbReference>
<evidence type="ECO:0000256" key="5">
    <source>
        <dbReference type="ARBA" id="ARBA00022692"/>
    </source>
</evidence>
<evidence type="ECO:0000256" key="9">
    <source>
        <dbReference type="ARBA" id="ARBA00023136"/>
    </source>
</evidence>
<keyword evidence="19" id="KW-1185">Reference proteome</keyword>
<dbReference type="InterPro" id="IPR002909">
    <property type="entry name" value="IPT_dom"/>
</dbReference>
<feature type="domain" description="Sema" evidence="17">
    <location>
        <begin position="12"/>
        <end position="484"/>
    </location>
</feature>
<feature type="signal peptide" evidence="16">
    <location>
        <begin position="1"/>
        <end position="18"/>
    </location>
</feature>
<keyword evidence="6 16" id="KW-0732">Signal</keyword>
<evidence type="ECO:0000256" key="15">
    <source>
        <dbReference type="SAM" id="Phobius"/>
    </source>
</evidence>
<dbReference type="GO" id="GO:0030334">
    <property type="term" value="P:regulation of cell migration"/>
    <property type="evidence" value="ECO:0007669"/>
    <property type="project" value="TreeGrafter"/>
</dbReference>
<dbReference type="SUPFAM" id="SSF48350">
    <property type="entry name" value="GTPase activation domain, GAP"/>
    <property type="match status" value="1"/>
</dbReference>
<accession>A0A8B6D8T9</accession>
<dbReference type="GO" id="GO:0005886">
    <property type="term" value="C:plasma membrane"/>
    <property type="evidence" value="ECO:0007669"/>
    <property type="project" value="UniProtKB-SubCell"/>
</dbReference>
<dbReference type="InterPro" id="IPR013783">
    <property type="entry name" value="Ig-like_fold"/>
</dbReference>
<dbReference type="InterPro" id="IPR041019">
    <property type="entry name" value="TIG1_plexin"/>
</dbReference>
<dbReference type="GO" id="GO:0017154">
    <property type="term" value="F:semaphorin receptor activity"/>
    <property type="evidence" value="ECO:0007669"/>
    <property type="project" value="InterPro"/>
</dbReference>
<keyword evidence="3" id="KW-0217">Developmental protein</keyword>
<feature type="coiled-coil region" evidence="14">
    <location>
        <begin position="1273"/>
        <end position="1315"/>
    </location>
</feature>
<keyword evidence="11" id="KW-0675">Receptor</keyword>
<dbReference type="PANTHER" id="PTHR22625:SF70">
    <property type="entry name" value="PLEXIN A, ISOFORM A"/>
    <property type="match status" value="1"/>
</dbReference>
<dbReference type="Pfam" id="PF01437">
    <property type="entry name" value="PSI"/>
    <property type="match status" value="1"/>
</dbReference>
<dbReference type="Gene3D" id="2.130.10.10">
    <property type="entry name" value="YVTN repeat-like/Quinoprotein amine dehydrogenase"/>
    <property type="match status" value="1"/>
</dbReference>
<evidence type="ECO:0000313" key="19">
    <source>
        <dbReference type="Proteomes" id="UP000596742"/>
    </source>
</evidence>
<dbReference type="SUPFAM" id="SSF81296">
    <property type="entry name" value="E set domains"/>
    <property type="match status" value="2"/>
</dbReference>
<dbReference type="InterPro" id="IPR001627">
    <property type="entry name" value="Semap_dom"/>
</dbReference>
<dbReference type="GO" id="GO:0009653">
    <property type="term" value="P:anatomical structure morphogenesis"/>
    <property type="evidence" value="ECO:0007669"/>
    <property type="project" value="UniProtKB-ARBA"/>
</dbReference>
<evidence type="ECO:0000256" key="14">
    <source>
        <dbReference type="SAM" id="Coils"/>
    </source>
</evidence>
<dbReference type="Pfam" id="PF08337">
    <property type="entry name" value="Plexin_cytopl"/>
    <property type="match status" value="1"/>
</dbReference>
<comment type="similarity">
    <text evidence="2">Belongs to the plexin family.</text>
</comment>
<keyword evidence="5 15" id="KW-0812">Transmembrane</keyword>
<evidence type="ECO:0000256" key="4">
    <source>
        <dbReference type="ARBA" id="ARBA00022475"/>
    </source>
</evidence>
<keyword evidence="4" id="KW-1003">Cell membrane</keyword>
<keyword evidence="10" id="KW-1015">Disulfide bond</keyword>
<dbReference type="CDD" id="cd12790">
    <property type="entry name" value="RasGAP_plexin_A"/>
    <property type="match status" value="1"/>
</dbReference>
<dbReference type="Gene3D" id="3.10.20.90">
    <property type="entry name" value="Phosphatidylinositol 3-kinase Catalytic Subunit, Chain A, domain 1"/>
    <property type="match status" value="1"/>
</dbReference>
<keyword evidence="7" id="KW-0677">Repeat</keyword>
<name>A0A8B6D8T9_MYTGA</name>
<dbReference type="PANTHER" id="PTHR22625">
    <property type="entry name" value="PLEXIN"/>
    <property type="match status" value="1"/>
</dbReference>
<dbReference type="GO" id="GO:0002116">
    <property type="term" value="C:semaphorin receptor complex"/>
    <property type="evidence" value="ECO:0007669"/>
    <property type="project" value="TreeGrafter"/>
</dbReference>
<dbReference type="Pfam" id="PF18020">
    <property type="entry name" value="TIG_2"/>
    <property type="match status" value="1"/>
</dbReference>
<dbReference type="InterPro" id="IPR008936">
    <property type="entry name" value="Rho_GTPase_activation_prot"/>
</dbReference>
<evidence type="ECO:0000256" key="13">
    <source>
        <dbReference type="PROSITE-ProRule" id="PRU00352"/>
    </source>
</evidence>
<comment type="caution">
    <text evidence="18">The sequence shown here is derived from an EMBL/GenBank/DDBJ whole genome shotgun (WGS) entry which is preliminary data.</text>
</comment>
<protein>
    <submittedName>
        <fullName evidence="18">Plexin A</fullName>
    </submittedName>
</protein>
<feature type="chain" id="PRO_5032348782" evidence="16">
    <location>
        <begin position="19"/>
        <end position="1920"/>
    </location>
</feature>
<evidence type="ECO:0000256" key="6">
    <source>
        <dbReference type="ARBA" id="ARBA00022729"/>
    </source>
</evidence>
<evidence type="ECO:0000256" key="8">
    <source>
        <dbReference type="ARBA" id="ARBA00022989"/>
    </source>
</evidence>
<dbReference type="GO" id="GO:0120025">
    <property type="term" value="C:plasma membrane bounded cell projection"/>
    <property type="evidence" value="ECO:0007669"/>
    <property type="project" value="UniProtKB-ARBA"/>
</dbReference>
<comment type="caution">
    <text evidence="13">Lacks conserved residue(s) required for the propagation of feature annotation.</text>
</comment>
<sequence length="1920" mass="217208">MKMEILLVTLHLVVFAAAELTFIKDTYQNPNSKEPFRHMIKDKATGLIYVAGVNRIIQLNENFTVLQSISTGPRLDDINCFPHELNLCKTKKMTDSYSKALMIDDRGKRLIACSSLFQGSCKKYHLSDITKFDNDSSKNKYVVANNATASTVAFIAPGPAEDGKLAQPNVMYVGTTYTTSGYKFIRDDIPAFCTRNINTLDIAYKGDFVKSSKFVEGTHRHTFLVNYIYGFSSDSFSYMATVQRKSTSSEKYISKLIRVCQNDERLYSYTEVELVCKHNGAKYNLLQAARIAKPGKLLAEALDITMSKDVLFATFSIGKAHSTEALNDTAVCIYQLETIKSKFTENVQNCFNGSGRIGPDHIVDRTQCQKAEGFIEQITLDYCRELDFNYPIDGEHPIIASAALTLKTKVSAITVAVTHDYTIAFIGTQNGHILKVAIESQELAHMYEDLVIENGARIHEDMVFDMAEKYLFTITDKKIYKLALQDCSQYKSCGECRGANDPFCGWCSLEDKCSVREQCESNESELRWLGYKGATCTNITSVYPDKLQKNNKVSRTTSLTLNISNLPTYKPLNVVCQFSGYNTVLSTKANRTSSNTMTCETPLPNQLPSFPVGADHIIMKLSVVIDKRLFVSTNFTFFDCEVHSDDACYKCSLSKFNCTWCIKNHMCTYYPLQDCSETDEFVAALNSGGFLHKHTVGPEKCPRISKGHPEILVPSGNYKKVVLFAHNLRAFQYPIYCYFSIGSGRTVTARLISHTESEKIVECENTEFSYIENTQTWNVPFKITWGSKDLNKPFDNPGNVQVKMYKCEMMGNNCGSCLIIPTDYNCGWCDSRCSIQGDCRDSIWLHSSSTCPNPKIISINPVSGPKNGGTELTIIGENLGRTYADIVSYVDVAGISCSPLRDKYQPPSRIVCETGEYFEAFQQRGPVRVTVNGQYLAESKQIFSYVTPNITSLSPTQGAMSGGTEITITGQSMNAGTNISVSIDNIPCTLIKKTRDNVICATQASNKTKIENLTMTFDLQTIKSPLKFTYMEDPVISNAKPLKTIKSGGMPVNVTGQRLHIIQNPRIVFWGDNKETFEGDCYKGSTVQEMTCWTPYVAINFTHRRKRSEEQEKTPSIVLEYGFMLDNVKAYQKFGNITVYPDPEFEAFSPSTKIFSGGRTNDFLTIGGKYLTDTGFVHNQVKVQIGKGECEVKSIQFLLSCKPPKNQPTALGGGQYPEVIISVGKNLTVTLGNLKYGENEIGLPTMYIILISAGGGLLLLVVIMVLCLYRVKSKKNDSMMKKMQNQMDNLELKVAKECKEAFAELQTDMTELTNDLYGQVSIPFWNYQTYCMRVLFPQDNTVDHPVIKDLEVDYNRRDSVEKGLALFSQLIGNKTFLLTFIRTLETHKNFSMKDKVNVASLISVALQTKMEYSTDILKTLLSDLIERSIDGKKEPKLLFRRNESVAEKMLTNWFTFLLYKFLKEVAGEPLFMLYLAMKQQVAKGPVDSATSEARYSLSEDKLIRQQIEYRQLTVYVQDMEQYQAAHPVKVLDCDTVSQVKEKILDAIYKNAPFSSRPIKDDVDLVLFDPSSTEWNSGTKGRLILQDDDNTTKQEGEYRRINTLLHYKVNDGAYMSLVPKQTVQFNQSSLNSSEKSGSKFYDNFPFSTRSPSLNRTVTPQNVALEMEIAGVNKVYHLVRPHETENFNKEGTDRGSKMVSEIYLTRLLATKGTLQQYVDDLFERIFSIAHRGNALPLAIKYMFDFLDDQALLHNIQDQEVVYTWKSNSLPLRFWVNVIKNPNFVFDIYKSNIVDSCLSVVAQTFMDSCSQSPHRLGKDSPSSKLLFAKDIPKFKKWVERYYQDITMMPAISDQDMTAMMTEESRVHQDEFNTTAALHELYKYVMKYNEELWQALEEDEFAKKNRLQFKLEQVRLAMDREVYC</sequence>
<evidence type="ECO:0000256" key="11">
    <source>
        <dbReference type="ARBA" id="ARBA00023170"/>
    </source>
</evidence>
<organism evidence="18 19">
    <name type="scientific">Mytilus galloprovincialis</name>
    <name type="common">Mediterranean mussel</name>
    <dbReference type="NCBI Taxonomy" id="29158"/>
    <lineage>
        <taxon>Eukaryota</taxon>
        <taxon>Metazoa</taxon>
        <taxon>Spiralia</taxon>
        <taxon>Lophotrochozoa</taxon>
        <taxon>Mollusca</taxon>
        <taxon>Bivalvia</taxon>
        <taxon>Autobranchia</taxon>
        <taxon>Pteriomorphia</taxon>
        <taxon>Mytilida</taxon>
        <taxon>Mytiloidea</taxon>
        <taxon>Mytilidae</taxon>
        <taxon>Mytilinae</taxon>
        <taxon>Mytilus</taxon>
    </lineage>
</organism>
<dbReference type="InterPro" id="IPR014756">
    <property type="entry name" value="Ig_E-set"/>
</dbReference>
<dbReference type="EMBL" id="UYJE01003000">
    <property type="protein sequence ID" value="VDI15666.1"/>
    <property type="molecule type" value="Genomic_DNA"/>
</dbReference>
<dbReference type="CDD" id="cd11236">
    <property type="entry name" value="Sema_plexin_like"/>
    <property type="match status" value="1"/>
</dbReference>
<dbReference type="Pfam" id="PF01833">
    <property type="entry name" value="TIG"/>
    <property type="match status" value="2"/>
</dbReference>
<evidence type="ECO:0000256" key="2">
    <source>
        <dbReference type="ARBA" id="ARBA00010297"/>
    </source>
</evidence>
<dbReference type="SMART" id="SM00429">
    <property type="entry name" value="IPT"/>
    <property type="match status" value="3"/>
</dbReference>
<dbReference type="InterPro" id="IPR002165">
    <property type="entry name" value="Plexin_repeat"/>
</dbReference>
<evidence type="ECO:0000256" key="16">
    <source>
        <dbReference type="SAM" id="SignalP"/>
    </source>
</evidence>
<proteinExistence type="inferred from homology"/>
<keyword evidence="8 15" id="KW-1133">Transmembrane helix</keyword>
<dbReference type="InterPro" id="IPR015943">
    <property type="entry name" value="WD40/YVTN_repeat-like_dom_sf"/>
</dbReference>
<dbReference type="FunFam" id="2.60.40.10:FF:000203">
    <property type="entry name" value="Plexin B2"/>
    <property type="match status" value="1"/>
</dbReference>
<feature type="transmembrane region" description="Helical" evidence="15">
    <location>
        <begin position="1246"/>
        <end position="1271"/>
    </location>
</feature>
<evidence type="ECO:0000256" key="12">
    <source>
        <dbReference type="ARBA" id="ARBA00023180"/>
    </source>
</evidence>
<dbReference type="InterPro" id="IPR016201">
    <property type="entry name" value="PSI"/>
</dbReference>
<evidence type="ECO:0000259" key="17">
    <source>
        <dbReference type="PROSITE" id="PS51004"/>
    </source>
</evidence>
<dbReference type="InterPro" id="IPR036352">
    <property type="entry name" value="Semap_dom_sf"/>
</dbReference>